<organism evidence="6 7">
    <name type="scientific">Benzoatithermus flavus</name>
    <dbReference type="NCBI Taxonomy" id="3108223"/>
    <lineage>
        <taxon>Bacteria</taxon>
        <taxon>Pseudomonadati</taxon>
        <taxon>Pseudomonadota</taxon>
        <taxon>Alphaproteobacteria</taxon>
        <taxon>Geminicoccales</taxon>
        <taxon>Geminicoccaceae</taxon>
        <taxon>Benzoatithermus</taxon>
    </lineage>
</organism>
<dbReference type="GO" id="GO:0005524">
    <property type="term" value="F:ATP binding"/>
    <property type="evidence" value="ECO:0007669"/>
    <property type="project" value="UniProtKB-KW"/>
</dbReference>
<dbReference type="PANTHER" id="PTHR43776:SF6">
    <property type="entry name" value="DIPEPTIDE TRANSPORT ATP-BINDING PROTEIN DPPF"/>
    <property type="match status" value="1"/>
</dbReference>
<comment type="subcellular location">
    <subcellularLocation>
        <location evidence="1">Cell inner membrane</location>
        <topology evidence="1">Peripheral membrane protein</topology>
    </subcellularLocation>
</comment>
<sequence>MTVASERVLAAEGLERRYTVGGGLFRKSGEVQALRGVSFGLDRGRTLAVVGESGCGKSTLARVVTMIEPPSAGRLEIDGTDPQKADEAGRRRLRRTVQIVFQNPYGSLNPRRKIGDILEEPLVINSDADRTARAEAVREMMRRVGLRPEQARRYPHMFSGGQRQRIAIARALMLRPKIVVLDEPVSALDLSIQAQVLNLLVELQDEFRLAYLFIAHNLSVVRHFADEVMVMYLGRAVEQGSRDAVFEAPQHPYTRALLAASPVADPSRRGERTKLSGELPSPLNPPPGCVFHPRCPLANARCRAEVPRLQMLNGRLVACHAVEEGRAA</sequence>
<dbReference type="Pfam" id="PF00005">
    <property type="entry name" value="ABC_tran"/>
    <property type="match status" value="1"/>
</dbReference>
<proteinExistence type="predicted"/>
<keyword evidence="3" id="KW-0547">Nucleotide-binding</keyword>
<dbReference type="RefSeq" id="WP_418160651.1">
    <property type="nucleotide sequence ID" value="NZ_JBBLZC010000018.1"/>
</dbReference>
<keyword evidence="2" id="KW-0813">Transport</keyword>
<dbReference type="Proteomes" id="UP001375743">
    <property type="component" value="Unassembled WGS sequence"/>
</dbReference>
<evidence type="ECO:0000256" key="1">
    <source>
        <dbReference type="ARBA" id="ARBA00004417"/>
    </source>
</evidence>
<evidence type="ECO:0000256" key="3">
    <source>
        <dbReference type="ARBA" id="ARBA00022741"/>
    </source>
</evidence>
<dbReference type="InterPro" id="IPR003593">
    <property type="entry name" value="AAA+_ATPase"/>
</dbReference>
<dbReference type="NCBIfam" id="NF008453">
    <property type="entry name" value="PRK11308.1"/>
    <property type="match status" value="1"/>
</dbReference>
<dbReference type="Pfam" id="PF08352">
    <property type="entry name" value="oligo_HPY"/>
    <property type="match status" value="1"/>
</dbReference>
<accession>A0ABU8XV23</accession>
<evidence type="ECO:0000313" key="7">
    <source>
        <dbReference type="Proteomes" id="UP001375743"/>
    </source>
</evidence>
<keyword evidence="4 6" id="KW-0067">ATP-binding</keyword>
<evidence type="ECO:0000256" key="2">
    <source>
        <dbReference type="ARBA" id="ARBA00022448"/>
    </source>
</evidence>
<evidence type="ECO:0000313" key="6">
    <source>
        <dbReference type="EMBL" id="MEK0084799.1"/>
    </source>
</evidence>
<reference evidence="6 7" key="1">
    <citation type="submission" date="2024-01" db="EMBL/GenBank/DDBJ databases">
        <title>Multi-omics insights into the function and evolution of sodium benzoate biodegradation pathways in Benzoatithermus flavus gen. nov., sp. nov. from hot spring.</title>
        <authorList>
            <person name="Hu C.-J."/>
            <person name="Li W.-J."/>
        </authorList>
    </citation>
    <scope>NUCLEOTIDE SEQUENCE [LARGE SCALE GENOMIC DNA]</scope>
    <source>
        <strain evidence="6 7">SYSU G07066</strain>
    </source>
</reference>
<dbReference type="InterPro" id="IPR050319">
    <property type="entry name" value="ABC_transp_ATP-bind"/>
</dbReference>
<dbReference type="InterPro" id="IPR027417">
    <property type="entry name" value="P-loop_NTPase"/>
</dbReference>
<dbReference type="EMBL" id="JBBLZC010000018">
    <property type="protein sequence ID" value="MEK0084799.1"/>
    <property type="molecule type" value="Genomic_DNA"/>
</dbReference>
<dbReference type="InterPro" id="IPR013563">
    <property type="entry name" value="Oligopep_ABC_C"/>
</dbReference>
<feature type="domain" description="ABC transporter" evidence="5">
    <location>
        <begin position="9"/>
        <end position="258"/>
    </location>
</feature>
<keyword evidence="7" id="KW-1185">Reference proteome</keyword>
<protein>
    <submittedName>
        <fullName evidence="6">Dipeptide ABC transporter ATP-binding protein</fullName>
    </submittedName>
</protein>
<dbReference type="PROSITE" id="PS50893">
    <property type="entry name" value="ABC_TRANSPORTER_2"/>
    <property type="match status" value="1"/>
</dbReference>
<dbReference type="CDD" id="cd03257">
    <property type="entry name" value="ABC_NikE_OppD_transporters"/>
    <property type="match status" value="1"/>
</dbReference>
<dbReference type="SMART" id="SM00382">
    <property type="entry name" value="AAA"/>
    <property type="match status" value="1"/>
</dbReference>
<dbReference type="PROSITE" id="PS00211">
    <property type="entry name" value="ABC_TRANSPORTER_1"/>
    <property type="match status" value="1"/>
</dbReference>
<dbReference type="NCBIfam" id="TIGR01727">
    <property type="entry name" value="oligo_HPY"/>
    <property type="match status" value="1"/>
</dbReference>
<dbReference type="PANTHER" id="PTHR43776">
    <property type="entry name" value="TRANSPORT ATP-BINDING PROTEIN"/>
    <property type="match status" value="1"/>
</dbReference>
<dbReference type="InterPro" id="IPR003439">
    <property type="entry name" value="ABC_transporter-like_ATP-bd"/>
</dbReference>
<evidence type="ECO:0000259" key="5">
    <source>
        <dbReference type="PROSITE" id="PS50893"/>
    </source>
</evidence>
<name>A0ABU8XV23_9PROT</name>
<gene>
    <name evidence="6" type="ORF">U1T56_16725</name>
</gene>
<dbReference type="Gene3D" id="3.40.50.300">
    <property type="entry name" value="P-loop containing nucleotide triphosphate hydrolases"/>
    <property type="match status" value="1"/>
</dbReference>
<dbReference type="SUPFAM" id="SSF52540">
    <property type="entry name" value="P-loop containing nucleoside triphosphate hydrolases"/>
    <property type="match status" value="1"/>
</dbReference>
<evidence type="ECO:0000256" key="4">
    <source>
        <dbReference type="ARBA" id="ARBA00022840"/>
    </source>
</evidence>
<comment type="caution">
    <text evidence="6">The sequence shown here is derived from an EMBL/GenBank/DDBJ whole genome shotgun (WGS) entry which is preliminary data.</text>
</comment>
<dbReference type="InterPro" id="IPR017871">
    <property type="entry name" value="ABC_transporter-like_CS"/>
</dbReference>